<dbReference type="Proteomes" id="UP000295142">
    <property type="component" value="Unassembled WGS sequence"/>
</dbReference>
<feature type="transmembrane region" description="Helical" evidence="6">
    <location>
        <begin position="213"/>
        <end position="234"/>
    </location>
</feature>
<feature type="transmembrane region" description="Helical" evidence="6">
    <location>
        <begin position="175"/>
        <end position="201"/>
    </location>
</feature>
<dbReference type="InterPro" id="IPR003841">
    <property type="entry name" value="Na/Pi_transpt"/>
</dbReference>
<evidence type="ECO:0000256" key="2">
    <source>
        <dbReference type="ARBA" id="ARBA00022475"/>
    </source>
</evidence>
<evidence type="ECO:0000313" key="9">
    <source>
        <dbReference type="Proteomes" id="UP000295142"/>
    </source>
</evidence>
<evidence type="ECO:0000256" key="4">
    <source>
        <dbReference type="ARBA" id="ARBA00022989"/>
    </source>
</evidence>
<dbReference type="GO" id="GO:0044341">
    <property type="term" value="P:sodium-dependent phosphate transport"/>
    <property type="evidence" value="ECO:0007669"/>
    <property type="project" value="InterPro"/>
</dbReference>
<evidence type="ECO:0000259" key="7">
    <source>
        <dbReference type="Pfam" id="PF01895"/>
    </source>
</evidence>
<feature type="transmembrane region" description="Helical" evidence="6">
    <location>
        <begin position="6"/>
        <end position="24"/>
    </location>
</feature>
<dbReference type="Pfam" id="PF02690">
    <property type="entry name" value="Na_Pi_cotrans"/>
    <property type="match status" value="2"/>
</dbReference>
<organism evidence="8 9">
    <name type="scientific">Rhodovulum euryhalinum</name>
    <dbReference type="NCBI Taxonomy" id="35805"/>
    <lineage>
        <taxon>Bacteria</taxon>
        <taxon>Pseudomonadati</taxon>
        <taxon>Pseudomonadota</taxon>
        <taxon>Alphaproteobacteria</taxon>
        <taxon>Rhodobacterales</taxon>
        <taxon>Paracoccaceae</taxon>
        <taxon>Rhodovulum</taxon>
    </lineage>
</organism>
<feature type="transmembrane region" description="Helical" evidence="6">
    <location>
        <begin position="279"/>
        <end position="297"/>
    </location>
</feature>
<name>A0A4R2L4L8_9RHOB</name>
<dbReference type="PANTHER" id="PTHR10010">
    <property type="entry name" value="SOLUTE CARRIER FAMILY 34 SODIUM PHOSPHATE , MEMBER 2-RELATED"/>
    <property type="match status" value="1"/>
</dbReference>
<keyword evidence="3 6" id="KW-0812">Transmembrane</keyword>
<evidence type="ECO:0000313" key="8">
    <source>
        <dbReference type="EMBL" id="TCO74075.1"/>
    </source>
</evidence>
<comment type="caution">
    <text evidence="8">The sequence shown here is derived from an EMBL/GenBank/DDBJ whole genome shotgun (WGS) entry which is preliminary data.</text>
</comment>
<dbReference type="InterPro" id="IPR038078">
    <property type="entry name" value="PhoU-like_sf"/>
</dbReference>
<dbReference type="AlphaFoldDB" id="A0A4R2L4L8"/>
<feature type="transmembrane region" description="Helical" evidence="6">
    <location>
        <begin position="246"/>
        <end position="267"/>
    </location>
</feature>
<keyword evidence="9" id="KW-1185">Reference proteome</keyword>
<feature type="transmembrane region" description="Helical" evidence="6">
    <location>
        <begin position="69"/>
        <end position="90"/>
    </location>
</feature>
<gene>
    <name evidence="8" type="ORF">EV655_101232</name>
</gene>
<keyword evidence="5 6" id="KW-0472">Membrane</keyword>
<evidence type="ECO:0000256" key="5">
    <source>
        <dbReference type="ARBA" id="ARBA00023136"/>
    </source>
</evidence>
<dbReference type="RefSeq" id="WP_243644944.1">
    <property type="nucleotide sequence ID" value="NZ_SLWW01000001.1"/>
</dbReference>
<dbReference type="Gene3D" id="1.20.58.220">
    <property type="entry name" value="Phosphate transport system protein phou homolog 2, domain 2"/>
    <property type="match status" value="1"/>
</dbReference>
<keyword evidence="2" id="KW-1003">Cell membrane</keyword>
<feature type="domain" description="PhoU" evidence="7">
    <location>
        <begin position="346"/>
        <end position="427"/>
    </location>
</feature>
<dbReference type="InterPro" id="IPR026022">
    <property type="entry name" value="PhoU_dom"/>
</dbReference>
<dbReference type="SUPFAM" id="SSF109755">
    <property type="entry name" value="PhoU-like"/>
    <property type="match status" value="1"/>
</dbReference>
<feature type="transmembrane region" description="Helical" evidence="6">
    <location>
        <begin position="102"/>
        <end position="123"/>
    </location>
</feature>
<dbReference type="Pfam" id="PF01895">
    <property type="entry name" value="PhoU"/>
    <property type="match status" value="1"/>
</dbReference>
<accession>A0A4R2L4L8</accession>
<protein>
    <submittedName>
        <fullName evidence="8">Phosphate:Na+ symporter</fullName>
    </submittedName>
</protein>
<feature type="transmembrane region" description="Helical" evidence="6">
    <location>
        <begin position="135"/>
        <end position="155"/>
    </location>
</feature>
<comment type="subcellular location">
    <subcellularLocation>
        <location evidence="1">Cell membrane</location>
        <topology evidence="1">Multi-pass membrane protein</topology>
    </subcellularLocation>
</comment>
<dbReference type="EMBL" id="SLWW01000001">
    <property type="protein sequence ID" value="TCO74075.1"/>
    <property type="molecule type" value="Genomic_DNA"/>
</dbReference>
<sequence>MHPFVVLIHLAGAVMLLLWAVRMVRTGVERAYGTRLKAVLRRTRGDAVGAVLSGTVLAVLLQSSTAVGVLAAGFAASGILAVPTGIAALIGADLGSALVVRILSVDLSGLIPVLLLAGAGLFLKFERRAVRQVGRIVLGIAFILLSLQMIAETTAPLQHSAALPAVVGYLQGDPLTAFALAAVLAWALHSSVATVLLLAAFAGHGMLPAEAALPMVLGANLGGGLVAVWLTRGMEPCARRIPQANLLLRGVGALSVLALVLLVPLPVERLGQDVAHQLVNFHLLFNLALVCVALPLIGPVERLARLLLPDAPQAVADRAETLPASALDRSTLGAPPLALASAMRELLRMGETVEIMFRPVMDLIEGGDAAQIRRVRDLDAQVNRLHTDIKLFLAEVRRGPLSEDENRRATDLTQFAISLEHIGDLIAKTLLVLAEKKAAQGVSFSDEGWAELCALHARVQANMQLALNVLVSGDVASARALAREKEELRRLERDTYTRHMARLRQGAERSIATSNLHLETARALKEINSALVTIGYPILAESGQLLKSRLAQVAE</sequence>
<dbReference type="NCBIfam" id="NF037997">
    <property type="entry name" value="Na_Pi_symport"/>
    <property type="match status" value="1"/>
</dbReference>
<evidence type="ECO:0000256" key="1">
    <source>
        <dbReference type="ARBA" id="ARBA00004651"/>
    </source>
</evidence>
<reference evidence="8 9" key="1">
    <citation type="submission" date="2019-03" db="EMBL/GenBank/DDBJ databases">
        <title>Genomic Encyclopedia of Type Strains, Phase IV (KMG-IV): sequencing the most valuable type-strain genomes for metagenomic binning, comparative biology and taxonomic classification.</title>
        <authorList>
            <person name="Goeker M."/>
        </authorList>
    </citation>
    <scope>NUCLEOTIDE SEQUENCE [LARGE SCALE GENOMIC DNA]</scope>
    <source>
        <strain evidence="8 9">DSM 4868</strain>
    </source>
</reference>
<dbReference type="GO" id="GO:0005436">
    <property type="term" value="F:sodium:phosphate symporter activity"/>
    <property type="evidence" value="ECO:0007669"/>
    <property type="project" value="InterPro"/>
</dbReference>
<dbReference type="GO" id="GO:0005886">
    <property type="term" value="C:plasma membrane"/>
    <property type="evidence" value="ECO:0007669"/>
    <property type="project" value="UniProtKB-SubCell"/>
</dbReference>
<dbReference type="PANTHER" id="PTHR10010:SF46">
    <property type="entry name" value="SODIUM-DEPENDENT PHOSPHATE TRANSPORT PROTEIN 2B"/>
    <property type="match status" value="1"/>
</dbReference>
<proteinExistence type="predicted"/>
<evidence type="ECO:0000256" key="3">
    <source>
        <dbReference type="ARBA" id="ARBA00022692"/>
    </source>
</evidence>
<keyword evidence="4 6" id="KW-1133">Transmembrane helix</keyword>
<evidence type="ECO:0000256" key="6">
    <source>
        <dbReference type="SAM" id="Phobius"/>
    </source>
</evidence>